<organism evidence="3 4">
    <name type="scientific">Micromonospora tarensis</name>
    <dbReference type="NCBI Taxonomy" id="2806100"/>
    <lineage>
        <taxon>Bacteria</taxon>
        <taxon>Bacillati</taxon>
        <taxon>Actinomycetota</taxon>
        <taxon>Actinomycetes</taxon>
        <taxon>Micromonosporales</taxon>
        <taxon>Micromonosporaceae</taxon>
        <taxon>Micromonospora</taxon>
    </lineage>
</organism>
<comment type="caution">
    <text evidence="3">The sequence shown here is derived from an EMBL/GenBank/DDBJ whole genome shotgun (WGS) entry which is preliminary data.</text>
</comment>
<evidence type="ECO:0000313" key="3">
    <source>
        <dbReference type="EMBL" id="MBM0276057.1"/>
    </source>
</evidence>
<gene>
    <name evidence="3" type="ORF">JM949_11720</name>
</gene>
<proteinExistence type="predicted"/>
<evidence type="ECO:0000313" key="4">
    <source>
        <dbReference type="Proteomes" id="UP000622245"/>
    </source>
</evidence>
<dbReference type="RefSeq" id="WP_203148416.1">
    <property type="nucleotide sequence ID" value="NZ_JAEVHL010000041.1"/>
</dbReference>
<protein>
    <submittedName>
        <fullName evidence="3">Uncharacterized protein</fullName>
    </submittedName>
</protein>
<keyword evidence="2" id="KW-1133">Transmembrane helix</keyword>
<reference evidence="3 4" key="1">
    <citation type="submission" date="2021-01" db="EMBL/GenBank/DDBJ databases">
        <title>Draft genome sequence of Micromonospora sp. strain STR1s_6.</title>
        <authorList>
            <person name="Karlyshev A."/>
            <person name="Jawad R."/>
        </authorList>
    </citation>
    <scope>NUCLEOTIDE SEQUENCE [LARGE SCALE GENOMIC DNA]</scope>
    <source>
        <strain evidence="3 4">STR1S-6</strain>
    </source>
</reference>
<keyword evidence="2" id="KW-0472">Membrane</keyword>
<name>A0ABS1YFB7_9ACTN</name>
<dbReference type="EMBL" id="JAEVHL010000041">
    <property type="protein sequence ID" value="MBM0276057.1"/>
    <property type="molecule type" value="Genomic_DNA"/>
</dbReference>
<feature type="transmembrane region" description="Helical" evidence="2">
    <location>
        <begin position="21"/>
        <end position="40"/>
    </location>
</feature>
<feature type="compositionally biased region" description="Low complexity" evidence="1">
    <location>
        <begin position="57"/>
        <end position="71"/>
    </location>
</feature>
<evidence type="ECO:0000256" key="2">
    <source>
        <dbReference type="SAM" id="Phobius"/>
    </source>
</evidence>
<keyword evidence="2" id="KW-0812">Transmembrane</keyword>
<keyword evidence="4" id="KW-1185">Reference proteome</keyword>
<dbReference type="Proteomes" id="UP000622245">
    <property type="component" value="Unassembled WGS sequence"/>
</dbReference>
<sequence>MIIAALVTYLVKVGLDKADKIASSIGVVLALVALGVPYLLPRAGGPTMRDLDRVQDTGTATATAGGRATSGVDTVGDDRPAHVVRSGDASADGPGSVANTGIQRRPRT</sequence>
<feature type="region of interest" description="Disordered" evidence="1">
    <location>
        <begin position="57"/>
        <end position="108"/>
    </location>
</feature>
<evidence type="ECO:0000256" key="1">
    <source>
        <dbReference type="SAM" id="MobiDB-lite"/>
    </source>
</evidence>
<accession>A0ABS1YFB7</accession>